<dbReference type="AlphaFoldDB" id="A0A7J7NCM3"/>
<proteinExistence type="predicted"/>
<evidence type="ECO:0000313" key="3">
    <source>
        <dbReference type="Proteomes" id="UP000541444"/>
    </source>
</evidence>
<reference evidence="2 3" key="1">
    <citation type="journal article" date="2020" name="IScience">
        <title>Genome Sequencing of the Endangered Kingdonia uniflora (Circaeasteraceae, Ranunculales) Reveals Potential Mechanisms of Evolutionary Specialization.</title>
        <authorList>
            <person name="Sun Y."/>
            <person name="Deng T."/>
            <person name="Zhang A."/>
            <person name="Moore M.J."/>
            <person name="Landis J.B."/>
            <person name="Lin N."/>
            <person name="Zhang H."/>
            <person name="Zhang X."/>
            <person name="Huang J."/>
            <person name="Zhang X."/>
            <person name="Sun H."/>
            <person name="Wang H."/>
        </authorList>
    </citation>
    <scope>NUCLEOTIDE SEQUENCE [LARGE SCALE GENOMIC DNA]</scope>
    <source>
        <strain evidence="2">TB1705</strain>
        <tissue evidence="2">Leaf</tissue>
    </source>
</reference>
<dbReference type="EMBL" id="JACGCM010000911">
    <property type="protein sequence ID" value="KAF6164760.1"/>
    <property type="molecule type" value="Genomic_DNA"/>
</dbReference>
<feature type="compositionally biased region" description="Low complexity" evidence="1">
    <location>
        <begin position="71"/>
        <end position="81"/>
    </location>
</feature>
<gene>
    <name evidence="2" type="ORF">GIB67_041012</name>
</gene>
<evidence type="ECO:0000313" key="2">
    <source>
        <dbReference type="EMBL" id="KAF6164760.1"/>
    </source>
</evidence>
<feature type="region of interest" description="Disordered" evidence="1">
    <location>
        <begin position="53"/>
        <end position="89"/>
    </location>
</feature>
<accession>A0A7J7NCM3</accession>
<organism evidence="2 3">
    <name type="scientific">Kingdonia uniflora</name>
    <dbReference type="NCBI Taxonomy" id="39325"/>
    <lineage>
        <taxon>Eukaryota</taxon>
        <taxon>Viridiplantae</taxon>
        <taxon>Streptophyta</taxon>
        <taxon>Embryophyta</taxon>
        <taxon>Tracheophyta</taxon>
        <taxon>Spermatophyta</taxon>
        <taxon>Magnoliopsida</taxon>
        <taxon>Ranunculales</taxon>
        <taxon>Circaeasteraceae</taxon>
        <taxon>Kingdonia</taxon>
    </lineage>
</organism>
<sequence>MQRLILAESARDVQSLQEVEDELAIARRQIDSIDHQLYAHNLQLRRGRDVQVVSLPPGGGVRTRQRRSGPRIRGGSTSCRGRGTGDDSE</sequence>
<comment type="caution">
    <text evidence="2">The sequence shown here is derived from an EMBL/GenBank/DDBJ whole genome shotgun (WGS) entry which is preliminary data.</text>
</comment>
<evidence type="ECO:0000256" key="1">
    <source>
        <dbReference type="SAM" id="MobiDB-lite"/>
    </source>
</evidence>
<protein>
    <submittedName>
        <fullName evidence="2">Uncharacterized protein</fullName>
    </submittedName>
</protein>
<keyword evidence="3" id="KW-1185">Reference proteome</keyword>
<name>A0A7J7NCM3_9MAGN</name>
<dbReference type="Proteomes" id="UP000541444">
    <property type="component" value="Unassembled WGS sequence"/>
</dbReference>